<dbReference type="RefSeq" id="WP_066132604.1">
    <property type="nucleotide sequence ID" value="NZ_FKIF01000009.1"/>
</dbReference>
<dbReference type="InterPro" id="IPR017900">
    <property type="entry name" value="4Fe4S_Fe_S_CS"/>
</dbReference>
<evidence type="ECO:0000256" key="10">
    <source>
        <dbReference type="ARBA" id="ARBA00023014"/>
    </source>
</evidence>
<evidence type="ECO:0000256" key="8">
    <source>
        <dbReference type="ARBA" id="ARBA00022982"/>
    </source>
</evidence>
<evidence type="ECO:0000256" key="4">
    <source>
        <dbReference type="ARBA" id="ARBA00022519"/>
    </source>
</evidence>
<feature type="domain" description="4Fe-4S" evidence="14">
    <location>
        <begin position="2"/>
        <end position="62"/>
    </location>
</feature>
<dbReference type="PANTHER" id="PTHR42859">
    <property type="entry name" value="OXIDOREDUCTASE"/>
    <property type="match status" value="1"/>
</dbReference>
<keyword evidence="2" id="KW-1003">Cell membrane</keyword>
<feature type="domain" description="4Fe-4S ferredoxin-type" evidence="13">
    <location>
        <begin position="108"/>
        <end position="137"/>
    </location>
</feature>
<keyword evidence="11" id="KW-0472">Membrane</keyword>
<keyword evidence="7" id="KW-1278">Translocase</keyword>
<dbReference type="OrthoDB" id="9789936at2"/>
<keyword evidence="6" id="KW-0677">Repeat</keyword>
<dbReference type="AlphaFoldDB" id="A0A157STA9"/>
<dbReference type="GO" id="GO:0051539">
    <property type="term" value="F:4 iron, 4 sulfur cluster binding"/>
    <property type="evidence" value="ECO:0007669"/>
    <property type="project" value="UniProtKB-KW"/>
</dbReference>
<dbReference type="InterPro" id="IPR007202">
    <property type="entry name" value="4Fe-4S_dom"/>
</dbReference>
<evidence type="ECO:0000256" key="12">
    <source>
        <dbReference type="SAM" id="MobiDB-lite"/>
    </source>
</evidence>
<keyword evidence="1" id="KW-0813">Transport</keyword>
<organism evidence="15 16">
    <name type="scientific">Bordetella ansorpii</name>
    <dbReference type="NCBI Taxonomy" id="288768"/>
    <lineage>
        <taxon>Bacteria</taxon>
        <taxon>Pseudomonadati</taxon>
        <taxon>Pseudomonadota</taxon>
        <taxon>Betaproteobacteria</taxon>
        <taxon>Burkholderiales</taxon>
        <taxon>Alcaligenaceae</taxon>
        <taxon>Bordetella</taxon>
    </lineage>
</organism>
<proteinExistence type="predicted"/>
<name>A0A157STA9_9BORD</name>
<dbReference type="Pfam" id="PF04060">
    <property type="entry name" value="FeS"/>
    <property type="match status" value="1"/>
</dbReference>
<evidence type="ECO:0000256" key="9">
    <source>
        <dbReference type="ARBA" id="ARBA00023004"/>
    </source>
</evidence>
<evidence type="ECO:0000256" key="6">
    <source>
        <dbReference type="ARBA" id="ARBA00022737"/>
    </source>
</evidence>
<dbReference type="EMBL" id="FKIF01000009">
    <property type="protein sequence ID" value="SAI73669.1"/>
    <property type="molecule type" value="Genomic_DNA"/>
</dbReference>
<evidence type="ECO:0000256" key="2">
    <source>
        <dbReference type="ARBA" id="ARBA00022475"/>
    </source>
</evidence>
<keyword evidence="10" id="KW-0411">Iron-sulfur</keyword>
<dbReference type="InterPro" id="IPR010207">
    <property type="entry name" value="Elect_transpt_cplx_RnfB/RsxB"/>
</dbReference>
<dbReference type="NCBIfam" id="NF005415">
    <property type="entry name" value="PRK06991.1"/>
    <property type="match status" value="1"/>
</dbReference>
<evidence type="ECO:0000259" key="13">
    <source>
        <dbReference type="PROSITE" id="PS51379"/>
    </source>
</evidence>
<dbReference type="PROSITE" id="PS51656">
    <property type="entry name" value="4FE4S"/>
    <property type="match status" value="1"/>
</dbReference>
<protein>
    <submittedName>
        <fullName evidence="15">Ferredoxin</fullName>
    </submittedName>
</protein>
<keyword evidence="5" id="KW-0479">Metal-binding</keyword>
<dbReference type="Proteomes" id="UP000076848">
    <property type="component" value="Unassembled WGS sequence"/>
</dbReference>
<keyword evidence="4" id="KW-0997">Cell inner membrane</keyword>
<dbReference type="InterPro" id="IPR017896">
    <property type="entry name" value="4Fe4S_Fe-S-bd"/>
</dbReference>
<dbReference type="Gene3D" id="1.10.15.40">
    <property type="entry name" value="Electron transport complex subunit B, putative Fe-S cluster"/>
    <property type="match status" value="1"/>
</dbReference>
<evidence type="ECO:0000313" key="15">
    <source>
        <dbReference type="EMBL" id="SAI73669.1"/>
    </source>
</evidence>
<evidence type="ECO:0000313" key="16">
    <source>
        <dbReference type="Proteomes" id="UP000076848"/>
    </source>
</evidence>
<dbReference type="SUPFAM" id="SSF54862">
    <property type="entry name" value="4Fe-4S ferredoxins"/>
    <property type="match status" value="1"/>
</dbReference>
<keyword evidence="8" id="KW-0249">Electron transport</keyword>
<evidence type="ECO:0000256" key="3">
    <source>
        <dbReference type="ARBA" id="ARBA00022485"/>
    </source>
</evidence>
<dbReference type="Gene3D" id="3.30.70.20">
    <property type="match status" value="1"/>
</dbReference>
<dbReference type="Pfam" id="PF14697">
    <property type="entry name" value="Fer4_21"/>
    <property type="match status" value="1"/>
</dbReference>
<accession>A0A157STA9</accession>
<sequence length="230" mass="23951">MPFLPTLAERIDGLLPQTQCTKCGYDGCRPYAEAIAAGDAAINRCPPGGDAGIAALARLLDTPELPLDTGRGQPGPLTAAVIDEAHCIGCTLCIQACPVDAIVGAAKRMHTVLPELCTGCDLCLPPCPVDCIAMLPAGRAWTPADAQAARSRHVARRERLARAPAEQQRLMAETPEALAPQADTSVAQAVSADAATAGLDAAPHAAPEAERRRTAIESALARARARRQAR</sequence>
<evidence type="ECO:0000256" key="1">
    <source>
        <dbReference type="ARBA" id="ARBA00022448"/>
    </source>
</evidence>
<dbReference type="GO" id="GO:0009055">
    <property type="term" value="F:electron transfer activity"/>
    <property type="evidence" value="ECO:0007669"/>
    <property type="project" value="InterPro"/>
</dbReference>
<dbReference type="PANTHER" id="PTHR42859:SF3">
    <property type="entry name" value="ION-TRANSLOCATING OXIDOREDUCTASE COMPLEX SUBUNIT B"/>
    <property type="match status" value="1"/>
</dbReference>
<reference evidence="15 16" key="1">
    <citation type="submission" date="2016-04" db="EMBL/GenBank/DDBJ databases">
        <authorList>
            <consortium name="Pathogen Informatics"/>
        </authorList>
    </citation>
    <scope>NUCLEOTIDE SEQUENCE [LARGE SCALE GENOMIC DNA]</scope>
    <source>
        <strain evidence="15 16">H050680373</strain>
    </source>
</reference>
<dbReference type="InterPro" id="IPR050294">
    <property type="entry name" value="RnfB_subfamily"/>
</dbReference>
<feature type="domain" description="4Fe-4S ferredoxin-type" evidence="13">
    <location>
        <begin position="78"/>
        <end position="107"/>
    </location>
</feature>
<evidence type="ECO:0000256" key="5">
    <source>
        <dbReference type="ARBA" id="ARBA00022723"/>
    </source>
</evidence>
<evidence type="ECO:0000256" key="7">
    <source>
        <dbReference type="ARBA" id="ARBA00022967"/>
    </source>
</evidence>
<keyword evidence="16" id="KW-1185">Reference proteome</keyword>
<dbReference type="PROSITE" id="PS00198">
    <property type="entry name" value="4FE4S_FER_1"/>
    <property type="match status" value="1"/>
</dbReference>
<dbReference type="GO" id="GO:0046872">
    <property type="term" value="F:metal ion binding"/>
    <property type="evidence" value="ECO:0007669"/>
    <property type="project" value="UniProtKB-KW"/>
</dbReference>
<feature type="region of interest" description="Disordered" evidence="12">
    <location>
        <begin position="198"/>
        <end position="230"/>
    </location>
</feature>
<dbReference type="NCBIfam" id="TIGR01944">
    <property type="entry name" value="rnfB"/>
    <property type="match status" value="1"/>
</dbReference>
<keyword evidence="3" id="KW-0004">4Fe-4S</keyword>
<evidence type="ECO:0000259" key="14">
    <source>
        <dbReference type="PROSITE" id="PS51656"/>
    </source>
</evidence>
<keyword evidence="9" id="KW-0408">Iron</keyword>
<dbReference type="STRING" id="288768.SAMEA3906486_04774"/>
<gene>
    <name evidence="15" type="primary">rnfB</name>
    <name evidence="15" type="ORF">SAMEA3906486_04774</name>
</gene>
<evidence type="ECO:0000256" key="11">
    <source>
        <dbReference type="ARBA" id="ARBA00023136"/>
    </source>
</evidence>
<dbReference type="PROSITE" id="PS51379">
    <property type="entry name" value="4FE4S_FER_2"/>
    <property type="match status" value="2"/>
</dbReference>